<evidence type="ECO:0000313" key="1">
    <source>
        <dbReference type="EMBL" id="MEY8001529.1"/>
    </source>
</evidence>
<accession>A0ABV4BRX6</accession>
<dbReference type="Proteomes" id="UP001564657">
    <property type="component" value="Unassembled WGS sequence"/>
</dbReference>
<reference evidence="1 2" key="1">
    <citation type="submission" date="2024-08" db="EMBL/GenBank/DDBJ databases">
        <title>Clostridium lapicellarii sp. nov., and Clostridium renhuaiense sp. nov., two species isolated from the mud in a fermentation cellar used for producing sauce-flavour Chinese liquors.</title>
        <authorList>
            <person name="Yang F."/>
            <person name="Wang H."/>
            <person name="Chen L.Q."/>
            <person name="Zhou N."/>
            <person name="Lu J.J."/>
            <person name="Pu X.X."/>
            <person name="Wan B."/>
            <person name="Wang L."/>
            <person name="Liu S.J."/>
        </authorList>
    </citation>
    <scope>NUCLEOTIDE SEQUENCE [LARGE SCALE GENOMIC DNA]</scope>
    <source>
        <strain evidence="1 2">MT-5</strain>
    </source>
</reference>
<evidence type="ECO:0000313" key="2">
    <source>
        <dbReference type="Proteomes" id="UP001564657"/>
    </source>
</evidence>
<gene>
    <name evidence="1" type="ORF">AB8U03_15265</name>
</gene>
<dbReference type="RefSeq" id="WP_369705424.1">
    <property type="nucleotide sequence ID" value="NZ_JBGEWD010000020.1"/>
</dbReference>
<protein>
    <submittedName>
        <fullName evidence="1">Uncharacterized protein</fullName>
    </submittedName>
</protein>
<comment type="caution">
    <text evidence="1">The sequence shown here is derived from an EMBL/GenBank/DDBJ whole genome shotgun (WGS) entry which is preliminary data.</text>
</comment>
<organism evidence="1 2">
    <name type="scientific">Clostridium moutaii</name>
    <dbReference type="NCBI Taxonomy" id="3240932"/>
    <lineage>
        <taxon>Bacteria</taxon>
        <taxon>Bacillati</taxon>
        <taxon>Bacillota</taxon>
        <taxon>Clostridia</taxon>
        <taxon>Eubacteriales</taxon>
        <taxon>Clostridiaceae</taxon>
        <taxon>Clostridium</taxon>
    </lineage>
</organism>
<name>A0ABV4BRX6_9CLOT</name>
<dbReference type="EMBL" id="JBGEWD010000020">
    <property type="protein sequence ID" value="MEY8001529.1"/>
    <property type="molecule type" value="Genomic_DNA"/>
</dbReference>
<proteinExistence type="predicted"/>
<sequence length="160" mass="18083">MNKMPPIEKIYEAYSAISDNRVVMDKDSAKVESSNRTKEYIVTWKGGIYTSNDNASYCGGHAGYPMISVMMLQGKLTLDRFIVGYFKGINWTELNVKYKEKYAKTVSEIMDGLKAGEADYDAIYNHVNEVYKHIELLDITCKLSSITIKPPKSSEKPSKS</sequence>
<keyword evidence="2" id="KW-1185">Reference proteome</keyword>